<evidence type="ECO:0000256" key="3">
    <source>
        <dbReference type="ARBA" id="ARBA00023163"/>
    </source>
</evidence>
<reference evidence="5 6" key="1">
    <citation type="submission" date="2019-03" db="EMBL/GenBank/DDBJ databases">
        <title>Deep-cultivation of Planctomycetes and their phenomic and genomic characterization uncovers novel biology.</title>
        <authorList>
            <person name="Wiegand S."/>
            <person name="Jogler M."/>
            <person name="Boedeker C."/>
            <person name="Pinto D."/>
            <person name="Vollmers J."/>
            <person name="Rivas-Marin E."/>
            <person name="Kohn T."/>
            <person name="Peeters S.H."/>
            <person name="Heuer A."/>
            <person name="Rast P."/>
            <person name="Oberbeckmann S."/>
            <person name="Bunk B."/>
            <person name="Jeske O."/>
            <person name="Meyerdierks A."/>
            <person name="Storesund J.E."/>
            <person name="Kallscheuer N."/>
            <person name="Luecker S."/>
            <person name="Lage O.M."/>
            <person name="Pohl T."/>
            <person name="Merkel B.J."/>
            <person name="Hornburger P."/>
            <person name="Mueller R.-W."/>
            <person name="Bruemmer F."/>
            <person name="Labrenz M."/>
            <person name="Spormann A.M."/>
            <person name="Op den Camp H."/>
            <person name="Overmann J."/>
            <person name="Amann R."/>
            <person name="Jetten M.S.M."/>
            <person name="Mascher T."/>
            <person name="Medema M.H."/>
            <person name="Devos D.P."/>
            <person name="Kaster A.-K."/>
            <person name="Ovreas L."/>
            <person name="Rohde M."/>
            <person name="Galperin M.Y."/>
            <person name="Jogler C."/>
        </authorList>
    </citation>
    <scope>NUCLEOTIDE SEQUENCE [LARGE SCALE GENOMIC DNA]</scope>
    <source>
        <strain evidence="5 6">Enr13</strain>
    </source>
</reference>
<dbReference type="CDD" id="cd06170">
    <property type="entry name" value="LuxR_C_like"/>
    <property type="match status" value="1"/>
</dbReference>
<dbReference type="Proteomes" id="UP000319004">
    <property type="component" value="Chromosome"/>
</dbReference>
<dbReference type="KEGG" id="snep:Enr13x_19560"/>
<dbReference type="InterPro" id="IPR036388">
    <property type="entry name" value="WH-like_DNA-bd_sf"/>
</dbReference>
<dbReference type="InterPro" id="IPR000792">
    <property type="entry name" value="Tscrpt_reg_LuxR_C"/>
</dbReference>
<proteinExistence type="predicted"/>
<dbReference type="SUPFAM" id="SSF46894">
    <property type="entry name" value="C-terminal effector domain of the bipartite response regulators"/>
    <property type="match status" value="1"/>
</dbReference>
<dbReference type="OrthoDB" id="434992at2"/>
<evidence type="ECO:0000259" key="4">
    <source>
        <dbReference type="PROSITE" id="PS50043"/>
    </source>
</evidence>
<evidence type="ECO:0000256" key="2">
    <source>
        <dbReference type="ARBA" id="ARBA00023125"/>
    </source>
</evidence>
<dbReference type="GO" id="GO:0003677">
    <property type="term" value="F:DNA binding"/>
    <property type="evidence" value="ECO:0007669"/>
    <property type="project" value="UniProtKB-KW"/>
</dbReference>
<protein>
    <submittedName>
        <fullName evidence="5">HTH-type transcriptional regulator MalT</fullName>
    </submittedName>
</protein>
<accession>A0A518HMN2</accession>
<dbReference type="EMBL" id="CP037423">
    <property type="protein sequence ID" value="QDV42113.1"/>
    <property type="molecule type" value="Genomic_DNA"/>
</dbReference>
<evidence type="ECO:0000256" key="1">
    <source>
        <dbReference type="ARBA" id="ARBA00023015"/>
    </source>
</evidence>
<dbReference type="RefSeq" id="WP_145385754.1">
    <property type="nucleotide sequence ID" value="NZ_CP037423.1"/>
</dbReference>
<sequence>MSDVMLDGINVTICDWRGHVIWRSGRKPSWKPGDLAWKHLTGESTERAKLAFAKVVTLGEEATLELENKRGQHSREWLWPLDRPDVAVCVLSVLIPSELKTLTDREREVLGLLALGYPTREIAERLDVSASTVHTHLRRSRQKLALPSVESLTGFAARYCHPSAAPLQSISF</sequence>
<keyword evidence="2" id="KW-0238">DNA-binding</keyword>
<organism evidence="5 6">
    <name type="scientific">Stieleria neptunia</name>
    <dbReference type="NCBI Taxonomy" id="2527979"/>
    <lineage>
        <taxon>Bacteria</taxon>
        <taxon>Pseudomonadati</taxon>
        <taxon>Planctomycetota</taxon>
        <taxon>Planctomycetia</taxon>
        <taxon>Pirellulales</taxon>
        <taxon>Pirellulaceae</taxon>
        <taxon>Stieleria</taxon>
    </lineage>
</organism>
<keyword evidence="1" id="KW-0805">Transcription regulation</keyword>
<dbReference type="Gene3D" id="1.10.10.10">
    <property type="entry name" value="Winged helix-like DNA-binding domain superfamily/Winged helix DNA-binding domain"/>
    <property type="match status" value="1"/>
</dbReference>
<name>A0A518HMN2_9BACT</name>
<dbReference type="PANTHER" id="PTHR44688">
    <property type="entry name" value="DNA-BINDING TRANSCRIPTIONAL ACTIVATOR DEVR_DOSR"/>
    <property type="match status" value="1"/>
</dbReference>
<keyword evidence="6" id="KW-1185">Reference proteome</keyword>
<dbReference type="PRINTS" id="PR00038">
    <property type="entry name" value="HTHLUXR"/>
</dbReference>
<dbReference type="InterPro" id="IPR016032">
    <property type="entry name" value="Sig_transdc_resp-reg_C-effctor"/>
</dbReference>
<evidence type="ECO:0000313" key="6">
    <source>
        <dbReference type="Proteomes" id="UP000319004"/>
    </source>
</evidence>
<dbReference type="PROSITE" id="PS00622">
    <property type="entry name" value="HTH_LUXR_1"/>
    <property type="match status" value="1"/>
</dbReference>
<dbReference type="PROSITE" id="PS50043">
    <property type="entry name" value="HTH_LUXR_2"/>
    <property type="match status" value="1"/>
</dbReference>
<dbReference type="PANTHER" id="PTHR44688:SF16">
    <property type="entry name" value="DNA-BINDING TRANSCRIPTIONAL ACTIVATOR DEVR_DOSR"/>
    <property type="match status" value="1"/>
</dbReference>
<feature type="domain" description="HTH luxR-type" evidence="4">
    <location>
        <begin position="95"/>
        <end position="160"/>
    </location>
</feature>
<dbReference type="SMART" id="SM00421">
    <property type="entry name" value="HTH_LUXR"/>
    <property type="match status" value="1"/>
</dbReference>
<gene>
    <name evidence="5" type="primary">malT</name>
    <name evidence="5" type="ORF">Enr13x_19560</name>
</gene>
<evidence type="ECO:0000313" key="5">
    <source>
        <dbReference type="EMBL" id="QDV42113.1"/>
    </source>
</evidence>
<dbReference type="GO" id="GO:0006355">
    <property type="term" value="P:regulation of DNA-templated transcription"/>
    <property type="evidence" value="ECO:0007669"/>
    <property type="project" value="InterPro"/>
</dbReference>
<dbReference type="AlphaFoldDB" id="A0A518HMN2"/>
<keyword evidence="3" id="KW-0804">Transcription</keyword>
<dbReference type="Pfam" id="PF00196">
    <property type="entry name" value="GerE"/>
    <property type="match status" value="1"/>
</dbReference>